<accession>A0ACC3S6W8</accession>
<comment type="caution">
    <text evidence="1">The sequence shown here is derived from an EMBL/GenBank/DDBJ whole genome shotgun (WGS) entry which is preliminary data.</text>
</comment>
<keyword evidence="2" id="KW-1185">Reference proteome</keyword>
<gene>
    <name evidence="1" type="ORF">M8818_006506</name>
</gene>
<dbReference type="EMBL" id="JAMKPW020000040">
    <property type="protein sequence ID" value="KAK8198639.1"/>
    <property type="molecule type" value="Genomic_DNA"/>
</dbReference>
<proteinExistence type="predicted"/>
<evidence type="ECO:0000313" key="2">
    <source>
        <dbReference type="Proteomes" id="UP001320706"/>
    </source>
</evidence>
<sequence>MMACAGRFIIPRSNEAVAFCTGIGTEPVKWAPFAAKTLPSPASVTKQVSVATVKCNSHAERLLLKIQLLVHMPIQQPTLESSAIVKPVLCGAGIAFGVGRQGRFWVTVLE</sequence>
<protein>
    <submittedName>
        <fullName evidence="1">Uncharacterized protein</fullName>
    </submittedName>
</protein>
<organism evidence="1 2">
    <name type="scientific">Zalaria obscura</name>
    <dbReference type="NCBI Taxonomy" id="2024903"/>
    <lineage>
        <taxon>Eukaryota</taxon>
        <taxon>Fungi</taxon>
        <taxon>Dikarya</taxon>
        <taxon>Ascomycota</taxon>
        <taxon>Pezizomycotina</taxon>
        <taxon>Dothideomycetes</taxon>
        <taxon>Dothideomycetidae</taxon>
        <taxon>Dothideales</taxon>
        <taxon>Zalariaceae</taxon>
        <taxon>Zalaria</taxon>
    </lineage>
</organism>
<evidence type="ECO:0000313" key="1">
    <source>
        <dbReference type="EMBL" id="KAK8198639.1"/>
    </source>
</evidence>
<dbReference type="Proteomes" id="UP001320706">
    <property type="component" value="Unassembled WGS sequence"/>
</dbReference>
<reference evidence="1" key="1">
    <citation type="submission" date="2024-02" db="EMBL/GenBank/DDBJ databases">
        <title>Metagenome Assembled Genome of Zalaria obscura JY119.</title>
        <authorList>
            <person name="Vighnesh L."/>
            <person name="Jagadeeshwari U."/>
            <person name="Venkata Ramana C."/>
            <person name="Sasikala C."/>
        </authorList>
    </citation>
    <scope>NUCLEOTIDE SEQUENCE</scope>
    <source>
        <strain evidence="1">JY119</strain>
    </source>
</reference>
<name>A0ACC3S6W8_9PEZI</name>